<dbReference type="SUPFAM" id="SSF57701">
    <property type="entry name" value="Zn2/Cys6 DNA-binding domain"/>
    <property type="match status" value="1"/>
</dbReference>
<reference evidence="7 8" key="1">
    <citation type="submission" date="2015-09" db="EMBL/GenBank/DDBJ databases">
        <title>Host preference determinants of Valsa canker pathogens revealed by comparative genomics.</title>
        <authorList>
            <person name="Yin Z."/>
            <person name="Huang L."/>
        </authorList>
    </citation>
    <scope>NUCLEOTIDE SEQUENCE [LARGE SCALE GENOMIC DNA]</scope>
    <source>
        <strain evidence="7 8">SXYLt</strain>
    </source>
</reference>
<keyword evidence="2" id="KW-0479">Metal-binding</keyword>
<dbReference type="CDD" id="cd00067">
    <property type="entry name" value="GAL4"/>
    <property type="match status" value="1"/>
</dbReference>
<feature type="region of interest" description="Disordered" evidence="5">
    <location>
        <begin position="1"/>
        <end position="82"/>
    </location>
</feature>
<keyword evidence="8" id="KW-1185">Reference proteome</keyword>
<sequence>MSYQYPPPGTPPPPYDAGYSIPPQSSGMDTRSPGQSGRDESDPSSASFELKRSSHPDMRMVERAPGQEQANMGAGGDKKRGKLQYQRISVACTNCRRRKIRCVQAAGASKCNQCKRLHKDCVVEAVDQRNPADTRHKSVSRPSLGQKLASASSSPAMSSGHSAGAHAGRPHAAMAMPPIQHMALADPPDVRMAPGASMGRAYPEYGSPGMTNWMAPEASPGPSRARHSNASWTPYTQGPAIAPNYSPYTHNTPPPGTWTAPVPADSSTRAGMQWSAYPPPNPSFTAMSQMTANAYGRRTPDSMPPAEMYPSVPSMGSPHMGQAASLSPPQPSSHVTSFGSWQQPYPPPMPKPSDSFGSWYPQGEGSQSQPAPEGAGEPHIEQGPPTTEEYYSQR</sequence>
<dbReference type="InterPro" id="IPR050987">
    <property type="entry name" value="AtrR-like"/>
</dbReference>
<dbReference type="GO" id="GO:0005634">
    <property type="term" value="C:nucleus"/>
    <property type="evidence" value="ECO:0007669"/>
    <property type="project" value="UniProtKB-SubCell"/>
</dbReference>
<dbReference type="InterPro" id="IPR036864">
    <property type="entry name" value="Zn2-C6_fun-type_DNA-bd_sf"/>
</dbReference>
<dbReference type="PANTHER" id="PTHR46910:SF3">
    <property type="entry name" value="HALOTOLERANCE PROTEIN 9-RELATED"/>
    <property type="match status" value="1"/>
</dbReference>
<feature type="region of interest" description="Disordered" evidence="5">
    <location>
        <begin position="295"/>
        <end position="394"/>
    </location>
</feature>
<evidence type="ECO:0000256" key="4">
    <source>
        <dbReference type="ARBA" id="ARBA00023242"/>
    </source>
</evidence>
<feature type="compositionally biased region" description="Basic and acidic residues" evidence="5">
    <location>
        <begin position="49"/>
        <end position="62"/>
    </location>
</feature>
<dbReference type="Gene3D" id="4.10.240.10">
    <property type="entry name" value="Zn(2)-C6 fungal-type DNA-binding domain"/>
    <property type="match status" value="1"/>
</dbReference>
<evidence type="ECO:0000259" key="6">
    <source>
        <dbReference type="PROSITE" id="PS50048"/>
    </source>
</evidence>
<feature type="compositionally biased region" description="Polar residues" evidence="5">
    <location>
        <begin position="22"/>
        <end position="35"/>
    </location>
</feature>
<evidence type="ECO:0000256" key="1">
    <source>
        <dbReference type="ARBA" id="ARBA00004123"/>
    </source>
</evidence>
<dbReference type="Proteomes" id="UP000285146">
    <property type="component" value="Unassembled WGS sequence"/>
</dbReference>
<dbReference type="InterPro" id="IPR001138">
    <property type="entry name" value="Zn2Cys6_DnaBD"/>
</dbReference>
<feature type="compositionally biased region" description="Polar residues" evidence="5">
    <location>
        <begin position="334"/>
        <end position="343"/>
    </location>
</feature>
<dbReference type="PANTHER" id="PTHR46910">
    <property type="entry name" value="TRANSCRIPTION FACTOR PDR1"/>
    <property type="match status" value="1"/>
</dbReference>
<dbReference type="GO" id="GO:0000981">
    <property type="term" value="F:DNA-binding transcription factor activity, RNA polymerase II-specific"/>
    <property type="evidence" value="ECO:0007669"/>
    <property type="project" value="InterPro"/>
</dbReference>
<dbReference type="GO" id="GO:0008270">
    <property type="term" value="F:zinc ion binding"/>
    <property type="evidence" value="ECO:0007669"/>
    <property type="project" value="InterPro"/>
</dbReference>
<comment type="caution">
    <text evidence="7">The sequence shown here is derived from an EMBL/GenBank/DDBJ whole genome shotgun (WGS) entry which is preliminary data.</text>
</comment>
<dbReference type="EMBL" id="LKEB01000027">
    <property type="protein sequence ID" value="ROW10832.1"/>
    <property type="molecule type" value="Genomic_DNA"/>
</dbReference>
<dbReference type="AlphaFoldDB" id="A0A423X5B4"/>
<dbReference type="PROSITE" id="PS00463">
    <property type="entry name" value="ZN2_CY6_FUNGAL_1"/>
    <property type="match status" value="1"/>
</dbReference>
<keyword evidence="3" id="KW-0238">DNA-binding</keyword>
<gene>
    <name evidence="7" type="ORF">VPNG_05323</name>
</gene>
<organism evidence="7 8">
    <name type="scientific">Cytospora leucostoma</name>
    <dbReference type="NCBI Taxonomy" id="1230097"/>
    <lineage>
        <taxon>Eukaryota</taxon>
        <taxon>Fungi</taxon>
        <taxon>Dikarya</taxon>
        <taxon>Ascomycota</taxon>
        <taxon>Pezizomycotina</taxon>
        <taxon>Sordariomycetes</taxon>
        <taxon>Sordariomycetidae</taxon>
        <taxon>Diaporthales</taxon>
        <taxon>Cytosporaceae</taxon>
        <taxon>Cytospora</taxon>
    </lineage>
</organism>
<dbReference type="Pfam" id="PF00172">
    <property type="entry name" value="Zn_clus"/>
    <property type="match status" value="1"/>
</dbReference>
<name>A0A423X5B4_9PEZI</name>
<evidence type="ECO:0000313" key="7">
    <source>
        <dbReference type="EMBL" id="ROW10832.1"/>
    </source>
</evidence>
<evidence type="ECO:0000256" key="3">
    <source>
        <dbReference type="ARBA" id="ARBA00023125"/>
    </source>
</evidence>
<dbReference type="GO" id="GO:0003677">
    <property type="term" value="F:DNA binding"/>
    <property type="evidence" value="ECO:0007669"/>
    <property type="project" value="UniProtKB-KW"/>
</dbReference>
<evidence type="ECO:0000313" key="8">
    <source>
        <dbReference type="Proteomes" id="UP000285146"/>
    </source>
</evidence>
<evidence type="ECO:0000256" key="2">
    <source>
        <dbReference type="ARBA" id="ARBA00022723"/>
    </source>
</evidence>
<dbReference type="PROSITE" id="PS50048">
    <property type="entry name" value="ZN2_CY6_FUNGAL_2"/>
    <property type="match status" value="1"/>
</dbReference>
<dbReference type="SMART" id="SM00066">
    <property type="entry name" value="GAL4"/>
    <property type="match status" value="1"/>
</dbReference>
<evidence type="ECO:0000256" key="5">
    <source>
        <dbReference type="SAM" id="MobiDB-lite"/>
    </source>
</evidence>
<feature type="region of interest" description="Disordered" evidence="5">
    <location>
        <begin position="130"/>
        <end position="169"/>
    </location>
</feature>
<proteinExistence type="predicted"/>
<dbReference type="STRING" id="1230097.A0A423X5B4"/>
<feature type="compositionally biased region" description="Pro residues" evidence="5">
    <location>
        <begin position="1"/>
        <end position="15"/>
    </location>
</feature>
<comment type="subcellular location">
    <subcellularLocation>
        <location evidence="1">Nucleus</location>
    </subcellularLocation>
</comment>
<feature type="compositionally biased region" description="Low complexity" evidence="5">
    <location>
        <begin position="149"/>
        <end position="169"/>
    </location>
</feature>
<protein>
    <recommendedName>
        <fullName evidence="6">Zn(2)-C6 fungal-type domain-containing protein</fullName>
    </recommendedName>
</protein>
<dbReference type="OrthoDB" id="4150019at2759"/>
<accession>A0A423X5B4</accession>
<keyword evidence="4" id="KW-0539">Nucleus</keyword>
<feature type="domain" description="Zn(2)-C6 fungal-type" evidence="6">
    <location>
        <begin position="91"/>
        <end position="123"/>
    </location>
</feature>
<dbReference type="InParanoid" id="A0A423X5B4"/>